<name>H2YH23_CIOSA</name>
<dbReference type="InterPro" id="IPR032675">
    <property type="entry name" value="LRR_dom_sf"/>
</dbReference>
<evidence type="ECO:0000313" key="3">
    <source>
        <dbReference type="Ensembl" id="ENSCSAVP00000004622.1"/>
    </source>
</evidence>
<evidence type="ECO:0000256" key="1">
    <source>
        <dbReference type="ARBA" id="ARBA00022614"/>
    </source>
</evidence>
<evidence type="ECO:0000256" key="2">
    <source>
        <dbReference type="ARBA" id="ARBA00022737"/>
    </source>
</evidence>
<dbReference type="Ensembl" id="ENSCSAVT00000004689.1">
    <property type="protein sequence ID" value="ENSCSAVP00000004622.1"/>
    <property type="gene ID" value="ENSCSAVG00000002755.1"/>
</dbReference>
<reference evidence="3" key="2">
    <citation type="submission" date="2025-08" db="UniProtKB">
        <authorList>
            <consortium name="Ensembl"/>
        </authorList>
    </citation>
    <scope>IDENTIFICATION</scope>
</reference>
<dbReference type="Proteomes" id="UP000007875">
    <property type="component" value="Unassembled WGS sequence"/>
</dbReference>
<keyword evidence="4" id="KW-1185">Reference proteome</keyword>
<proteinExistence type="predicted"/>
<organism evidence="3 4">
    <name type="scientific">Ciona savignyi</name>
    <name type="common">Pacific transparent sea squirt</name>
    <dbReference type="NCBI Taxonomy" id="51511"/>
    <lineage>
        <taxon>Eukaryota</taxon>
        <taxon>Metazoa</taxon>
        <taxon>Chordata</taxon>
        <taxon>Tunicata</taxon>
        <taxon>Ascidiacea</taxon>
        <taxon>Phlebobranchia</taxon>
        <taxon>Cionidae</taxon>
        <taxon>Ciona</taxon>
    </lineage>
</organism>
<evidence type="ECO:0008006" key="5">
    <source>
        <dbReference type="Google" id="ProtNLM"/>
    </source>
</evidence>
<dbReference type="PANTHER" id="PTHR18849:SF0">
    <property type="entry name" value="CILIA- AND FLAGELLA-ASSOCIATED PROTEIN 410-RELATED"/>
    <property type="match status" value="1"/>
</dbReference>
<dbReference type="Pfam" id="PF14580">
    <property type="entry name" value="LRR_9"/>
    <property type="match status" value="1"/>
</dbReference>
<keyword evidence="1" id="KW-0433">Leucine-rich repeat</keyword>
<sequence>MRITDKALAQPEAFANVQTIVLNKCSLSWEQVLTCTTMWPQVAELHLEANNLTHLSPPNGKLAHVRELYLSGNPFNSWQEVRHLAKLPKLSFLLLNECGLSDLSVEFGDFENLEKLYLARNAYASVNDVNPLNNLPKLHELIFRKNPAYNHDRYETVHDMIIAKIKRLKRLDRLEVGQQDRFTAEMDYLRNFGLEWRESGGHQDPQPK</sequence>
<dbReference type="Gene3D" id="3.80.10.10">
    <property type="entry name" value="Ribonuclease Inhibitor"/>
    <property type="match status" value="2"/>
</dbReference>
<accession>H2YH23</accession>
<reference evidence="4" key="1">
    <citation type="submission" date="2003-08" db="EMBL/GenBank/DDBJ databases">
        <authorList>
            <person name="Birren B."/>
            <person name="Nusbaum C."/>
            <person name="Abebe A."/>
            <person name="Abouelleil A."/>
            <person name="Adekoya E."/>
            <person name="Ait-zahra M."/>
            <person name="Allen N."/>
            <person name="Allen T."/>
            <person name="An P."/>
            <person name="Anderson M."/>
            <person name="Anderson S."/>
            <person name="Arachchi H."/>
            <person name="Armbruster J."/>
            <person name="Bachantsang P."/>
            <person name="Baldwin J."/>
            <person name="Barry A."/>
            <person name="Bayul T."/>
            <person name="Blitshsteyn B."/>
            <person name="Bloom T."/>
            <person name="Blye J."/>
            <person name="Boguslavskiy L."/>
            <person name="Borowsky M."/>
            <person name="Boukhgalter B."/>
            <person name="Brunache A."/>
            <person name="Butler J."/>
            <person name="Calixte N."/>
            <person name="Calvo S."/>
            <person name="Camarata J."/>
            <person name="Campo K."/>
            <person name="Chang J."/>
            <person name="Cheshatsang Y."/>
            <person name="Citroen M."/>
            <person name="Collymore A."/>
            <person name="Considine T."/>
            <person name="Cook A."/>
            <person name="Cooke P."/>
            <person name="Corum B."/>
            <person name="Cuomo C."/>
            <person name="David R."/>
            <person name="Dawoe T."/>
            <person name="Degray S."/>
            <person name="Dodge S."/>
            <person name="Dooley K."/>
            <person name="Dorje P."/>
            <person name="Dorjee K."/>
            <person name="Dorris L."/>
            <person name="Duffey N."/>
            <person name="Dupes A."/>
            <person name="Elkins T."/>
            <person name="Engels R."/>
            <person name="Erickson J."/>
            <person name="Farina A."/>
            <person name="Faro S."/>
            <person name="Ferreira P."/>
            <person name="Fischer H."/>
            <person name="Fitzgerald M."/>
            <person name="Foley K."/>
            <person name="Gage D."/>
            <person name="Galagan J."/>
            <person name="Gearin G."/>
            <person name="Gnerre S."/>
            <person name="Gnirke A."/>
            <person name="Goyette A."/>
            <person name="Graham J."/>
            <person name="Grandbois E."/>
            <person name="Gyaltsen K."/>
            <person name="Hafez N."/>
            <person name="Hagopian D."/>
            <person name="Hagos B."/>
            <person name="Hall J."/>
            <person name="Hatcher B."/>
            <person name="Heller A."/>
            <person name="Higgins H."/>
            <person name="Honan T."/>
            <person name="Horn A."/>
            <person name="Houde N."/>
            <person name="Hughes L."/>
            <person name="Hulme W."/>
            <person name="Husby E."/>
            <person name="Iliev I."/>
            <person name="Jaffe D."/>
            <person name="Jones C."/>
            <person name="Kamal M."/>
            <person name="Kamat A."/>
            <person name="Kamvysselis M."/>
            <person name="Karlsson E."/>
            <person name="Kells C."/>
            <person name="Kieu A."/>
            <person name="Kisner P."/>
            <person name="Kodira C."/>
            <person name="Kulbokas E."/>
            <person name="Labutti K."/>
            <person name="Lama D."/>
            <person name="Landers T."/>
            <person name="Leger J."/>
            <person name="Levine S."/>
            <person name="Lewis D."/>
            <person name="Lewis T."/>
            <person name="Lindblad-toh K."/>
            <person name="Liu X."/>
            <person name="Lokyitsang T."/>
            <person name="Lokyitsang Y."/>
            <person name="Lucien O."/>
            <person name="Lui A."/>
            <person name="Ma L.J."/>
            <person name="Mabbitt R."/>
            <person name="Macdonald J."/>
            <person name="Maclean C."/>
            <person name="Major J."/>
            <person name="Manning J."/>
            <person name="Marabella R."/>
            <person name="Maru K."/>
            <person name="Matthews C."/>
            <person name="Mauceli E."/>
            <person name="Mccarthy M."/>
            <person name="Mcdonough S."/>
            <person name="Mcghee T."/>
            <person name="Meldrim J."/>
            <person name="Meneus L."/>
            <person name="Mesirov J."/>
            <person name="Mihalev A."/>
            <person name="Mihova T."/>
            <person name="Mikkelsen T."/>
            <person name="Mlenga V."/>
            <person name="Moru K."/>
            <person name="Mozes J."/>
            <person name="Mulrain L."/>
            <person name="Munson G."/>
            <person name="Naylor J."/>
            <person name="Newes C."/>
            <person name="Nguyen C."/>
            <person name="Nguyen N."/>
            <person name="Nguyen T."/>
            <person name="Nicol R."/>
            <person name="Nielsen C."/>
            <person name="Nizzari M."/>
            <person name="Norbu C."/>
            <person name="Norbu N."/>
            <person name="O'donnell P."/>
            <person name="Okoawo O."/>
            <person name="O'leary S."/>
            <person name="Omotosho B."/>
            <person name="O'neill K."/>
            <person name="Osman S."/>
            <person name="Parker S."/>
            <person name="Perrin D."/>
            <person name="Phunkhang P."/>
            <person name="Piqani B."/>
            <person name="Purcell S."/>
            <person name="Rachupka T."/>
            <person name="Ramasamy U."/>
            <person name="Rameau R."/>
            <person name="Ray V."/>
            <person name="Raymond C."/>
            <person name="Retta R."/>
            <person name="Richardson S."/>
            <person name="Rise C."/>
            <person name="Rodriguez J."/>
            <person name="Rogers J."/>
            <person name="Rogov P."/>
            <person name="Rutman M."/>
            <person name="Schupbach R."/>
            <person name="Seaman C."/>
            <person name="Settipalli S."/>
            <person name="Sharpe T."/>
            <person name="Sheridan J."/>
            <person name="Sherpa N."/>
            <person name="Shi J."/>
            <person name="Smirnov S."/>
            <person name="Smith C."/>
            <person name="Sougnez C."/>
            <person name="Spencer B."/>
            <person name="Stalker J."/>
            <person name="Stange-thomann N."/>
            <person name="Stavropoulos S."/>
            <person name="Stetson K."/>
            <person name="Stone C."/>
            <person name="Stone S."/>
            <person name="Stubbs M."/>
            <person name="Talamas J."/>
            <person name="Tchuinga P."/>
            <person name="Tenzing P."/>
            <person name="Tesfaye S."/>
            <person name="Theodore J."/>
            <person name="Thoulutsang Y."/>
            <person name="Topham K."/>
            <person name="Towey S."/>
            <person name="Tsamla T."/>
            <person name="Tsomo N."/>
            <person name="Vallee D."/>
            <person name="Vassiliev H."/>
            <person name="Venkataraman V."/>
            <person name="Vinson J."/>
            <person name="Vo A."/>
            <person name="Wade C."/>
            <person name="Wang S."/>
            <person name="Wangchuk T."/>
            <person name="Wangdi T."/>
            <person name="Whittaker C."/>
            <person name="Wilkinson J."/>
            <person name="Wu Y."/>
            <person name="Wyman D."/>
            <person name="Yadav S."/>
            <person name="Yang S."/>
            <person name="Yang X."/>
            <person name="Yeager S."/>
            <person name="Yee E."/>
            <person name="Young G."/>
            <person name="Zainoun J."/>
            <person name="Zembeck L."/>
            <person name="Zimmer A."/>
            <person name="Zody M."/>
            <person name="Lander E."/>
        </authorList>
    </citation>
    <scope>NUCLEOTIDE SEQUENCE [LARGE SCALE GENOMIC DNA]</scope>
</reference>
<reference evidence="3" key="3">
    <citation type="submission" date="2025-09" db="UniProtKB">
        <authorList>
            <consortium name="Ensembl"/>
        </authorList>
    </citation>
    <scope>IDENTIFICATION</scope>
</reference>
<keyword evidence="2" id="KW-0677">Repeat</keyword>
<evidence type="ECO:0000313" key="4">
    <source>
        <dbReference type="Proteomes" id="UP000007875"/>
    </source>
</evidence>
<dbReference type="GeneTree" id="ENSGT00530000063405"/>
<dbReference type="AlphaFoldDB" id="H2YH23"/>
<dbReference type="HOGENOM" id="CLU_1320489_0_0_1"/>
<dbReference type="PANTHER" id="PTHR18849">
    <property type="entry name" value="LEUCINE RICH REPEAT PROTEIN"/>
    <property type="match status" value="1"/>
</dbReference>
<protein>
    <recommendedName>
        <fullName evidence="5">U2A'/phosphoprotein 32 family A C-terminal domain-containing protein</fullName>
    </recommendedName>
</protein>
<dbReference type="SUPFAM" id="SSF52075">
    <property type="entry name" value="Outer arm dynein light chain 1"/>
    <property type="match status" value="1"/>
</dbReference>